<dbReference type="Proteomes" id="UP001430804">
    <property type="component" value="Unassembled WGS sequence"/>
</dbReference>
<dbReference type="EMBL" id="JAHWQX010000001">
    <property type="protein sequence ID" value="MBW3095718.1"/>
    <property type="molecule type" value="Genomic_DNA"/>
</dbReference>
<dbReference type="PROSITE" id="PS52029">
    <property type="entry name" value="LD_TPASE"/>
    <property type="match status" value="1"/>
</dbReference>
<keyword evidence="6" id="KW-1185">Reference proteome</keyword>
<dbReference type="Pfam" id="PF03734">
    <property type="entry name" value="YkuD"/>
    <property type="match status" value="1"/>
</dbReference>
<accession>A0ABS6WJ87</accession>
<dbReference type="Pfam" id="PF01471">
    <property type="entry name" value="PG_binding_1"/>
    <property type="match status" value="1"/>
</dbReference>
<name>A0ABS6WJ87_9HYPH</name>
<gene>
    <name evidence="5" type="ORF">KY465_00335</name>
</gene>
<evidence type="ECO:0000256" key="3">
    <source>
        <dbReference type="SAM" id="SignalP"/>
    </source>
</evidence>
<feature type="chain" id="PRO_5046115869" evidence="3">
    <location>
        <begin position="22"/>
        <end position="460"/>
    </location>
</feature>
<dbReference type="CDD" id="cd16913">
    <property type="entry name" value="YkuD_like"/>
    <property type="match status" value="1"/>
</dbReference>
<keyword evidence="1" id="KW-0961">Cell wall biogenesis/degradation</keyword>
<dbReference type="InterPro" id="IPR050979">
    <property type="entry name" value="LD-transpeptidase"/>
</dbReference>
<feature type="compositionally biased region" description="Basic and acidic residues" evidence="2">
    <location>
        <begin position="97"/>
        <end position="111"/>
    </location>
</feature>
<keyword evidence="3" id="KW-0732">Signal</keyword>
<dbReference type="InterPro" id="IPR005490">
    <property type="entry name" value="LD_TPept_cat_dom"/>
</dbReference>
<feature type="active site" description="Proton donor/acceptor" evidence="1">
    <location>
        <position position="419"/>
    </location>
</feature>
<evidence type="ECO:0000313" key="6">
    <source>
        <dbReference type="Proteomes" id="UP001430804"/>
    </source>
</evidence>
<feature type="region of interest" description="Disordered" evidence="2">
    <location>
        <begin position="81"/>
        <end position="171"/>
    </location>
</feature>
<feature type="compositionally biased region" description="Polar residues" evidence="2">
    <location>
        <begin position="124"/>
        <end position="134"/>
    </location>
</feature>
<dbReference type="PANTHER" id="PTHR30582:SF30">
    <property type="entry name" value="BLR4375 PROTEIN"/>
    <property type="match status" value="1"/>
</dbReference>
<feature type="domain" description="L,D-TPase catalytic" evidence="4">
    <location>
        <begin position="326"/>
        <end position="459"/>
    </location>
</feature>
<evidence type="ECO:0000256" key="2">
    <source>
        <dbReference type="SAM" id="MobiDB-lite"/>
    </source>
</evidence>
<evidence type="ECO:0000259" key="4">
    <source>
        <dbReference type="PROSITE" id="PS52029"/>
    </source>
</evidence>
<protein>
    <submittedName>
        <fullName evidence="5">L,D-transpeptidase</fullName>
    </submittedName>
</protein>
<dbReference type="PANTHER" id="PTHR30582">
    <property type="entry name" value="L,D-TRANSPEPTIDASE"/>
    <property type="match status" value="1"/>
</dbReference>
<feature type="signal peptide" evidence="3">
    <location>
        <begin position="1"/>
        <end position="21"/>
    </location>
</feature>
<organism evidence="5 6">
    <name type="scientific">Pseudohoeflea coraliihabitans</name>
    <dbReference type="NCBI Taxonomy" id="2860393"/>
    <lineage>
        <taxon>Bacteria</taxon>
        <taxon>Pseudomonadati</taxon>
        <taxon>Pseudomonadota</taxon>
        <taxon>Alphaproteobacteria</taxon>
        <taxon>Hyphomicrobiales</taxon>
        <taxon>Rhizobiaceae</taxon>
        <taxon>Pseudohoeflea</taxon>
    </lineage>
</organism>
<sequence>MIHRRLSVSLFALAAIGLATALPATAQQYGDGTFLVTPNGQPLRNIPEMGTVRSVMDVEGRELLINSWNEVIAIRMTPRQYERQFGHPPPSVRRRERQPDMRAGRPIDRSRVPVIPNPVDPYQDNRNGTPQTETFPDPPQASIERRDLNPQTGTVRSDGGSAEESSEPQAPVVADPMTALKREQVTALQVFLDRAGFSPGVIDGRMGSNVRKALKAYQEATGETLDPTDIADIMDRLTNGDGLPFTQYEITAADAAGPFVASIPSDYGEKAKLERLAFTSPLEMLAEKFHMDQDYLEAINPDADFSRPGTIIKVVNTGSQRKGKIARIIADKQREQVRGYDADGNLLVAYPATIGSADTPSPSGTVTIERIAANPGYTYNPKINFKQGDNDKVLEIPPGPNGPVGSMWIALSKPTYGIHGTPEPSTIGKTASHGCVRLTNWDGAEIASMVEPGVTVIFTD</sequence>
<evidence type="ECO:0000256" key="1">
    <source>
        <dbReference type="PROSITE-ProRule" id="PRU01373"/>
    </source>
</evidence>
<keyword evidence="1" id="KW-0573">Peptidoglycan synthesis</keyword>
<dbReference type="RefSeq" id="WP_219157171.1">
    <property type="nucleotide sequence ID" value="NZ_JAHWQX010000001.1"/>
</dbReference>
<reference evidence="5" key="1">
    <citation type="submission" date="2021-07" db="EMBL/GenBank/DDBJ databases">
        <title>Pseudohoeflea marina sp. nov. a polyhydroxyalcanoate-producing bacterium.</title>
        <authorList>
            <person name="Zheng W."/>
            <person name="Yu S."/>
            <person name="Huang Y."/>
        </authorList>
    </citation>
    <scope>NUCLEOTIDE SEQUENCE</scope>
    <source>
        <strain evidence="5">DP4N28-3</strain>
    </source>
</reference>
<proteinExistence type="predicted"/>
<feature type="active site" description="Nucleophile" evidence="1">
    <location>
        <position position="435"/>
    </location>
</feature>
<evidence type="ECO:0000313" key="5">
    <source>
        <dbReference type="EMBL" id="MBW3095718.1"/>
    </source>
</evidence>
<keyword evidence="1" id="KW-0133">Cell shape</keyword>
<comment type="caution">
    <text evidence="5">The sequence shown here is derived from an EMBL/GenBank/DDBJ whole genome shotgun (WGS) entry which is preliminary data.</text>
</comment>
<dbReference type="InterPro" id="IPR002477">
    <property type="entry name" value="Peptidoglycan-bd-like"/>
</dbReference>
<comment type="pathway">
    <text evidence="1">Cell wall biogenesis; peptidoglycan biosynthesis.</text>
</comment>